<dbReference type="AlphaFoldDB" id="A0A914CA15"/>
<sequence length="73" mass="8165">MSLWNRQVQVITQRFTQRMANLFSYPEGVSMEPFPPMPTVPCFCSSCVAYGTIGPIDSKDNIDADSDTDIESK</sequence>
<organism evidence="1 2">
    <name type="scientific">Acrobeloides nanus</name>
    <dbReference type="NCBI Taxonomy" id="290746"/>
    <lineage>
        <taxon>Eukaryota</taxon>
        <taxon>Metazoa</taxon>
        <taxon>Ecdysozoa</taxon>
        <taxon>Nematoda</taxon>
        <taxon>Chromadorea</taxon>
        <taxon>Rhabditida</taxon>
        <taxon>Tylenchina</taxon>
        <taxon>Cephalobomorpha</taxon>
        <taxon>Cephaloboidea</taxon>
        <taxon>Cephalobidae</taxon>
        <taxon>Acrobeloides</taxon>
    </lineage>
</organism>
<keyword evidence="1" id="KW-1185">Reference proteome</keyword>
<dbReference type="Proteomes" id="UP000887540">
    <property type="component" value="Unplaced"/>
</dbReference>
<protein>
    <submittedName>
        <fullName evidence="2">Uncharacterized protein</fullName>
    </submittedName>
</protein>
<proteinExistence type="predicted"/>
<reference evidence="2" key="1">
    <citation type="submission" date="2022-11" db="UniProtKB">
        <authorList>
            <consortium name="WormBaseParasite"/>
        </authorList>
    </citation>
    <scope>IDENTIFICATION</scope>
</reference>
<accession>A0A914CA15</accession>
<evidence type="ECO:0000313" key="1">
    <source>
        <dbReference type="Proteomes" id="UP000887540"/>
    </source>
</evidence>
<evidence type="ECO:0000313" key="2">
    <source>
        <dbReference type="WBParaSite" id="ACRNAN_Path_684.g2556.t1"/>
    </source>
</evidence>
<dbReference type="WBParaSite" id="ACRNAN_Path_684.g2556.t1">
    <property type="protein sequence ID" value="ACRNAN_Path_684.g2556.t1"/>
    <property type="gene ID" value="ACRNAN_Path_684.g2556"/>
</dbReference>
<name>A0A914CA15_9BILA</name>